<evidence type="ECO:0008006" key="4">
    <source>
        <dbReference type="Google" id="ProtNLM"/>
    </source>
</evidence>
<feature type="region of interest" description="Disordered" evidence="1">
    <location>
        <begin position="243"/>
        <end position="310"/>
    </location>
</feature>
<feature type="compositionally biased region" description="Low complexity" evidence="1">
    <location>
        <begin position="110"/>
        <end position="123"/>
    </location>
</feature>
<accession>A0ABR0S9I7</accession>
<gene>
    <name evidence="2" type="ORF">PT974_10316</name>
</gene>
<name>A0ABR0S9I7_9HYPO</name>
<dbReference type="EMBL" id="JAVFKD010000015">
    <property type="protein sequence ID" value="KAK5988822.1"/>
    <property type="molecule type" value="Genomic_DNA"/>
</dbReference>
<dbReference type="SUPFAM" id="SSF54928">
    <property type="entry name" value="RNA-binding domain, RBD"/>
    <property type="match status" value="1"/>
</dbReference>
<evidence type="ECO:0000256" key="1">
    <source>
        <dbReference type="SAM" id="MobiDB-lite"/>
    </source>
</evidence>
<feature type="compositionally biased region" description="Polar residues" evidence="1">
    <location>
        <begin position="94"/>
        <end position="106"/>
    </location>
</feature>
<feature type="compositionally biased region" description="Polar residues" evidence="1">
    <location>
        <begin position="268"/>
        <end position="285"/>
    </location>
</feature>
<feature type="region of interest" description="Disordered" evidence="1">
    <location>
        <begin position="23"/>
        <end position="125"/>
    </location>
</feature>
<dbReference type="InterPro" id="IPR035979">
    <property type="entry name" value="RBD_domain_sf"/>
</dbReference>
<feature type="compositionally biased region" description="Polar residues" evidence="1">
    <location>
        <begin position="29"/>
        <end position="38"/>
    </location>
</feature>
<organism evidence="2 3">
    <name type="scientific">Cladobotryum mycophilum</name>
    <dbReference type="NCBI Taxonomy" id="491253"/>
    <lineage>
        <taxon>Eukaryota</taxon>
        <taxon>Fungi</taxon>
        <taxon>Dikarya</taxon>
        <taxon>Ascomycota</taxon>
        <taxon>Pezizomycotina</taxon>
        <taxon>Sordariomycetes</taxon>
        <taxon>Hypocreomycetidae</taxon>
        <taxon>Hypocreales</taxon>
        <taxon>Hypocreaceae</taxon>
        <taxon>Cladobotryum</taxon>
    </lineage>
</organism>
<reference evidence="2 3" key="1">
    <citation type="submission" date="2024-01" db="EMBL/GenBank/DDBJ databases">
        <title>Complete genome of Cladobotryum mycophilum ATHUM6906.</title>
        <authorList>
            <person name="Christinaki A.C."/>
            <person name="Myridakis A.I."/>
            <person name="Kouvelis V.N."/>
        </authorList>
    </citation>
    <scope>NUCLEOTIDE SEQUENCE [LARGE SCALE GENOMIC DNA]</scope>
    <source>
        <strain evidence="2 3">ATHUM6906</strain>
    </source>
</reference>
<feature type="compositionally biased region" description="Basic residues" evidence="1">
    <location>
        <begin position="298"/>
        <end position="310"/>
    </location>
</feature>
<sequence>MAPVAKEFEKIIHTARERKKNEALADKIFSSSRRQSLPSKLKAATPGGSLASRVGVKKPQQQQQQQSKASQRRRASVPVGNVDGEWTHDLHGTVNGNTGGSLSSRITRPGAANNANGNNASNKAAKKKTAKLSAALDRMDTDESLQKQVNIIKPKSNGMTIRGLAGPYAIMAQNFAPGTTAADIESAMTPVGGEMVSCRIVKTSPLLLVEMVFSSREGGERVIETFNNKTADGRIIQVFAKPGGYKPEQNGPSTRSTTREQVVDGKNGFSNDLMSTDNSTSSNGNRLFYMDKGGAANKRGRGFQKGRGGR</sequence>
<comment type="caution">
    <text evidence="2">The sequence shown here is derived from an EMBL/GenBank/DDBJ whole genome shotgun (WGS) entry which is preliminary data.</text>
</comment>
<dbReference type="Proteomes" id="UP001338125">
    <property type="component" value="Unassembled WGS sequence"/>
</dbReference>
<protein>
    <recommendedName>
        <fullName evidence="4">RNA-binding protein</fullName>
    </recommendedName>
</protein>
<proteinExistence type="predicted"/>
<evidence type="ECO:0000313" key="3">
    <source>
        <dbReference type="Proteomes" id="UP001338125"/>
    </source>
</evidence>
<dbReference type="CDD" id="cd00590">
    <property type="entry name" value="RRM_SF"/>
    <property type="match status" value="1"/>
</dbReference>
<feature type="compositionally biased region" description="Low complexity" evidence="1">
    <location>
        <begin position="57"/>
        <end position="69"/>
    </location>
</feature>
<keyword evidence="3" id="KW-1185">Reference proteome</keyword>
<evidence type="ECO:0000313" key="2">
    <source>
        <dbReference type="EMBL" id="KAK5988822.1"/>
    </source>
</evidence>